<dbReference type="InterPro" id="IPR003141">
    <property type="entry name" value="Pol/His_phosphatase_N"/>
</dbReference>
<dbReference type="AlphaFoldDB" id="D6YVJ8"/>
<dbReference type="STRING" id="716544.wcw_0792"/>
<dbReference type="SUPFAM" id="SSF89550">
    <property type="entry name" value="PHP domain-like"/>
    <property type="match status" value="1"/>
</dbReference>
<dbReference type="InterPro" id="IPR004013">
    <property type="entry name" value="PHP_dom"/>
</dbReference>
<name>D6YVJ8_WADCW</name>
<dbReference type="InterPro" id="IPR052018">
    <property type="entry name" value="PHP_domain"/>
</dbReference>
<dbReference type="Gene3D" id="3.20.20.140">
    <property type="entry name" value="Metal-dependent hydrolases"/>
    <property type="match status" value="1"/>
</dbReference>
<dbReference type="KEGG" id="wch:wcw_0792"/>
<dbReference type="EMBL" id="CP001928">
    <property type="protein sequence ID" value="ADI38159.1"/>
    <property type="molecule type" value="Genomic_DNA"/>
</dbReference>
<reference evidence="2 3" key="1">
    <citation type="journal article" date="2010" name="PLoS ONE">
        <title>The Waddlia genome: a window into chlamydial biology.</title>
        <authorList>
            <person name="Bertelli C."/>
            <person name="Collyn F."/>
            <person name="Croxatto A."/>
            <person name="Ruckert C."/>
            <person name="Polkinghorne A."/>
            <person name="Kebbi-Beghdadi C."/>
            <person name="Goesmann A."/>
            <person name="Vaughan L."/>
            <person name="Greub G."/>
        </authorList>
    </citation>
    <scope>NUCLEOTIDE SEQUENCE [LARGE SCALE GENOMIC DNA]</scope>
    <source>
        <strain evidence="3">ATCC VR-1470 / WSU 86-1044</strain>
    </source>
</reference>
<dbReference type="SMART" id="SM00481">
    <property type="entry name" value="POLIIIAc"/>
    <property type="match status" value="1"/>
</dbReference>
<gene>
    <name evidence="2" type="ordered locus">wcw_0792</name>
</gene>
<keyword evidence="3" id="KW-1185">Reference proteome</keyword>
<evidence type="ECO:0000313" key="2">
    <source>
        <dbReference type="EMBL" id="ADI38159.1"/>
    </source>
</evidence>
<dbReference type="InterPro" id="IPR016195">
    <property type="entry name" value="Pol/histidinol_Pase-like"/>
</dbReference>
<dbReference type="Gene3D" id="1.10.150.650">
    <property type="match status" value="1"/>
</dbReference>
<dbReference type="PANTHER" id="PTHR42924">
    <property type="entry name" value="EXONUCLEASE"/>
    <property type="match status" value="1"/>
</dbReference>
<dbReference type="GO" id="GO:0035312">
    <property type="term" value="F:5'-3' DNA exonuclease activity"/>
    <property type="evidence" value="ECO:0007669"/>
    <property type="project" value="TreeGrafter"/>
</dbReference>
<evidence type="ECO:0000259" key="1">
    <source>
        <dbReference type="SMART" id="SM00481"/>
    </source>
</evidence>
<protein>
    <submittedName>
        <fullName evidence="2">Phosphoesterase</fullName>
    </submittedName>
</protein>
<sequence>MMKQFRADLHCHSTCSDGTASPKELIDLAIDQGLSGLSITDHDTLNAYSTALPYAKKLNFPLLTGVEFSCFHQNESVHILGYAFDLSNEQLNAFCRKHKERRLQRSLLILEKLKEHGMPIAIDTKNLESIGRPHLAMEMMRQGYVATMEEAFKKYLGEGCSCYVSGDAFSIEETIDVIRAAGGVAIIAHPHLINQPHLVTGLLKMPFDGIEAYYAKIPPHQERPWVKIGLYRNWIMTGGSDFHGTVKPHIPLGCSWVNEETFQLLYEKCLTNNS</sequence>
<dbReference type="eggNOG" id="COG0613">
    <property type="taxonomic scope" value="Bacteria"/>
</dbReference>
<organism evidence="2 3">
    <name type="scientific">Waddlia chondrophila (strain ATCC VR-1470 / WSU 86-1044)</name>
    <dbReference type="NCBI Taxonomy" id="716544"/>
    <lineage>
        <taxon>Bacteria</taxon>
        <taxon>Pseudomonadati</taxon>
        <taxon>Chlamydiota</taxon>
        <taxon>Chlamydiia</taxon>
        <taxon>Parachlamydiales</taxon>
        <taxon>Waddliaceae</taxon>
        <taxon>Waddlia</taxon>
    </lineage>
</organism>
<dbReference type="PANTHER" id="PTHR42924:SF3">
    <property type="entry name" value="POLYMERASE_HISTIDINOL PHOSPHATASE N-TERMINAL DOMAIN-CONTAINING PROTEIN"/>
    <property type="match status" value="1"/>
</dbReference>
<dbReference type="HOGENOM" id="CLU_067347_1_1_0"/>
<dbReference type="GO" id="GO:0004534">
    <property type="term" value="F:5'-3' RNA exonuclease activity"/>
    <property type="evidence" value="ECO:0007669"/>
    <property type="project" value="TreeGrafter"/>
</dbReference>
<feature type="domain" description="Polymerase/histidinol phosphatase N-terminal" evidence="1">
    <location>
        <begin position="7"/>
        <end position="72"/>
    </location>
</feature>
<proteinExistence type="predicted"/>
<dbReference type="Pfam" id="PF02811">
    <property type="entry name" value="PHP"/>
    <property type="match status" value="1"/>
</dbReference>
<accession>D6YVJ8</accession>
<evidence type="ECO:0000313" key="3">
    <source>
        <dbReference type="Proteomes" id="UP000001505"/>
    </source>
</evidence>
<dbReference type="CDD" id="cd07438">
    <property type="entry name" value="PHP_HisPPase_AMP"/>
    <property type="match status" value="1"/>
</dbReference>
<dbReference type="Proteomes" id="UP000001505">
    <property type="component" value="Chromosome"/>
</dbReference>